<sequence length="140" mass="16762">MKYIKTFLLFYLFVFSQFFWAKTKIDTITNWQIFKDSKVLFRSNEHECYKLTGVLKKNDTFKSLKIVFFRDTKSYGKQKITLLKGEKVLIQFDYENSNELEISKSKIQSLFEKTKVDLTIMYYDKGEPKGILLGYLRLEN</sequence>
<dbReference type="RefSeq" id="WP_229356347.1">
    <property type="nucleotide sequence ID" value="NZ_BAABAO010000015.1"/>
</dbReference>
<gene>
    <name evidence="1" type="ORF">GCM10022250_42380</name>
</gene>
<organism evidence="1 2">
    <name type="scientific">Flavobacterium chungbukense</name>
    <dbReference type="NCBI Taxonomy" id="877464"/>
    <lineage>
        <taxon>Bacteria</taxon>
        <taxon>Pseudomonadati</taxon>
        <taxon>Bacteroidota</taxon>
        <taxon>Flavobacteriia</taxon>
        <taxon>Flavobacteriales</taxon>
        <taxon>Flavobacteriaceae</taxon>
        <taxon>Flavobacterium</taxon>
    </lineage>
</organism>
<dbReference type="Proteomes" id="UP001501333">
    <property type="component" value="Unassembled WGS sequence"/>
</dbReference>
<accession>A0ABP7YTK7</accession>
<comment type="caution">
    <text evidence="1">The sequence shown here is derived from an EMBL/GenBank/DDBJ whole genome shotgun (WGS) entry which is preliminary data.</text>
</comment>
<evidence type="ECO:0000313" key="1">
    <source>
        <dbReference type="EMBL" id="GAA4141144.1"/>
    </source>
</evidence>
<protein>
    <submittedName>
        <fullName evidence="1">Uncharacterized protein</fullName>
    </submittedName>
</protein>
<name>A0ABP7YTK7_9FLAO</name>
<reference evidence="2" key="1">
    <citation type="journal article" date="2019" name="Int. J. Syst. Evol. Microbiol.">
        <title>The Global Catalogue of Microorganisms (GCM) 10K type strain sequencing project: providing services to taxonomists for standard genome sequencing and annotation.</title>
        <authorList>
            <consortium name="The Broad Institute Genomics Platform"/>
            <consortium name="The Broad Institute Genome Sequencing Center for Infectious Disease"/>
            <person name="Wu L."/>
            <person name="Ma J."/>
        </authorList>
    </citation>
    <scope>NUCLEOTIDE SEQUENCE [LARGE SCALE GENOMIC DNA]</scope>
    <source>
        <strain evidence="2">JCM 17386</strain>
    </source>
</reference>
<keyword evidence="2" id="KW-1185">Reference proteome</keyword>
<proteinExistence type="predicted"/>
<evidence type="ECO:0000313" key="2">
    <source>
        <dbReference type="Proteomes" id="UP001501333"/>
    </source>
</evidence>
<dbReference type="EMBL" id="BAABAO010000015">
    <property type="protein sequence ID" value="GAA4141144.1"/>
    <property type="molecule type" value="Genomic_DNA"/>
</dbReference>